<dbReference type="Pfam" id="PF14534">
    <property type="entry name" value="DUF4440"/>
    <property type="match status" value="1"/>
</dbReference>
<dbReference type="RefSeq" id="WP_083885299.1">
    <property type="nucleotide sequence ID" value="NZ_JBIAMX010000004.1"/>
</dbReference>
<protein>
    <submittedName>
        <fullName evidence="2">Nuclear transport factor 2 family protein</fullName>
    </submittedName>
</protein>
<keyword evidence="3" id="KW-1185">Reference proteome</keyword>
<organism evidence="2 3">
    <name type="scientific">Nocardia thailandica</name>
    <dbReference type="NCBI Taxonomy" id="257275"/>
    <lineage>
        <taxon>Bacteria</taxon>
        <taxon>Bacillati</taxon>
        <taxon>Actinomycetota</taxon>
        <taxon>Actinomycetes</taxon>
        <taxon>Mycobacteriales</taxon>
        <taxon>Nocardiaceae</taxon>
        <taxon>Nocardia</taxon>
    </lineage>
</organism>
<sequence length="149" mass="15607">MNTTPEITRPRLSDPAGAATADTVARALAAELQDGGTRADADRYDSSFAADILWGTPFGATVHGYDTLNAIHHGLMAQGAAPESRFEVVASFTPSPGVVVCQIRRQAVDPGGFSEVALYVLAERDGRWWLAAAQNTPVDPARGGGRVSG</sequence>
<evidence type="ECO:0000313" key="3">
    <source>
        <dbReference type="Proteomes" id="UP001601444"/>
    </source>
</evidence>
<gene>
    <name evidence="2" type="ORF">ACFYTF_08910</name>
</gene>
<comment type="caution">
    <text evidence="2">The sequence shown here is derived from an EMBL/GenBank/DDBJ whole genome shotgun (WGS) entry which is preliminary data.</text>
</comment>
<evidence type="ECO:0000259" key="1">
    <source>
        <dbReference type="Pfam" id="PF14534"/>
    </source>
</evidence>
<name>A0ABW6PKM9_9NOCA</name>
<dbReference type="Gene3D" id="3.10.450.50">
    <property type="match status" value="1"/>
</dbReference>
<feature type="domain" description="DUF4440" evidence="1">
    <location>
        <begin position="26"/>
        <end position="130"/>
    </location>
</feature>
<accession>A0ABW6PKM9</accession>
<proteinExistence type="predicted"/>
<dbReference type="SUPFAM" id="SSF54427">
    <property type="entry name" value="NTF2-like"/>
    <property type="match status" value="1"/>
</dbReference>
<evidence type="ECO:0000313" key="2">
    <source>
        <dbReference type="EMBL" id="MFF0542946.1"/>
    </source>
</evidence>
<reference evidence="2 3" key="1">
    <citation type="submission" date="2024-10" db="EMBL/GenBank/DDBJ databases">
        <title>The Natural Products Discovery Center: Release of the First 8490 Sequenced Strains for Exploring Actinobacteria Biosynthetic Diversity.</title>
        <authorList>
            <person name="Kalkreuter E."/>
            <person name="Kautsar S.A."/>
            <person name="Yang D."/>
            <person name="Bader C.D."/>
            <person name="Teijaro C.N."/>
            <person name="Fluegel L."/>
            <person name="Davis C.M."/>
            <person name="Simpson J.R."/>
            <person name="Lauterbach L."/>
            <person name="Steele A.D."/>
            <person name="Gui C."/>
            <person name="Meng S."/>
            <person name="Li G."/>
            <person name="Viehrig K."/>
            <person name="Ye F."/>
            <person name="Su P."/>
            <person name="Kiefer A.F."/>
            <person name="Nichols A."/>
            <person name="Cepeda A.J."/>
            <person name="Yan W."/>
            <person name="Fan B."/>
            <person name="Jiang Y."/>
            <person name="Adhikari A."/>
            <person name="Zheng C.-J."/>
            <person name="Schuster L."/>
            <person name="Cowan T.M."/>
            <person name="Smanski M.J."/>
            <person name="Chevrette M.G."/>
            <person name="De Carvalho L.P.S."/>
            <person name="Shen B."/>
        </authorList>
    </citation>
    <scope>NUCLEOTIDE SEQUENCE [LARGE SCALE GENOMIC DNA]</scope>
    <source>
        <strain evidence="2 3">NPDC004045</strain>
    </source>
</reference>
<dbReference type="EMBL" id="JBIAMX010000004">
    <property type="protein sequence ID" value="MFF0542946.1"/>
    <property type="molecule type" value="Genomic_DNA"/>
</dbReference>
<dbReference type="InterPro" id="IPR027843">
    <property type="entry name" value="DUF4440"/>
</dbReference>
<dbReference type="Proteomes" id="UP001601444">
    <property type="component" value="Unassembled WGS sequence"/>
</dbReference>
<dbReference type="InterPro" id="IPR032710">
    <property type="entry name" value="NTF2-like_dom_sf"/>
</dbReference>